<feature type="non-terminal residue" evidence="2">
    <location>
        <position position="1"/>
    </location>
</feature>
<feature type="compositionally biased region" description="Low complexity" evidence="1">
    <location>
        <begin position="362"/>
        <end position="376"/>
    </location>
</feature>
<gene>
    <name evidence="2" type="ORF">BaRGS_00004713</name>
</gene>
<accession>A0ABD0LWU7</accession>
<feature type="compositionally biased region" description="Low complexity" evidence="1">
    <location>
        <begin position="177"/>
        <end position="199"/>
    </location>
</feature>
<feature type="compositionally biased region" description="Polar residues" evidence="1">
    <location>
        <begin position="386"/>
        <end position="400"/>
    </location>
</feature>
<comment type="caution">
    <text evidence="2">The sequence shown here is derived from an EMBL/GenBank/DDBJ whole genome shotgun (WGS) entry which is preliminary data.</text>
</comment>
<name>A0ABD0LWU7_9CAEN</name>
<feature type="compositionally biased region" description="Polar residues" evidence="1">
    <location>
        <begin position="350"/>
        <end position="361"/>
    </location>
</feature>
<feature type="compositionally biased region" description="Polar residues" evidence="1">
    <location>
        <begin position="411"/>
        <end position="422"/>
    </location>
</feature>
<sequence>SRGGLMVSRVRGPWPLRKRALDFPKPSPLIPISVPRTQHTECQFSLHSSPSDQFGSQLPTRTVCGVVQSLPPLVPNRPVGPARHPPSLCVAVPLFKFSVGSPLPLMRPGLTNCWCKKVPLEARVHPSSSQSKCLASFIPDEIDVSVSCPPLDGKNTFDRDPCGQVNCHKMPRKTAKPSKNVAAASAANPKSSAASNNNNNDKETHKTLSLDRSAAGDLSLSLPHVPRSTGSPHCNFVVHEVNTREIDVRARGRWIREVAVRNTAVSSPPRVTSPLFCRSILTGLRSCPWPLGRARTCKLRRRASSVFGAVEREEEGVYFEVTSHPLSRSLAHAVSPLYLHVHTSAGVQESLSSADSDMSTETSPSANADSAAPSTDSAKDSVFGDHQSSANGAMAATTQPPEVPDGACSLSPRNAATPSKSPTPDKVVESKGHPERKRRASNESEDSYNGSYTIGPRHYRSLDTA</sequence>
<feature type="region of interest" description="Disordered" evidence="1">
    <location>
        <begin position="350"/>
        <end position="465"/>
    </location>
</feature>
<dbReference type="AlphaFoldDB" id="A0ABD0LWU7"/>
<feature type="non-terminal residue" evidence="2">
    <location>
        <position position="465"/>
    </location>
</feature>
<dbReference type="EMBL" id="JACVVK020000017">
    <property type="protein sequence ID" value="KAK7503981.1"/>
    <property type="molecule type" value="Genomic_DNA"/>
</dbReference>
<evidence type="ECO:0000256" key="1">
    <source>
        <dbReference type="SAM" id="MobiDB-lite"/>
    </source>
</evidence>
<organism evidence="2 3">
    <name type="scientific">Batillaria attramentaria</name>
    <dbReference type="NCBI Taxonomy" id="370345"/>
    <lineage>
        <taxon>Eukaryota</taxon>
        <taxon>Metazoa</taxon>
        <taxon>Spiralia</taxon>
        <taxon>Lophotrochozoa</taxon>
        <taxon>Mollusca</taxon>
        <taxon>Gastropoda</taxon>
        <taxon>Caenogastropoda</taxon>
        <taxon>Sorbeoconcha</taxon>
        <taxon>Cerithioidea</taxon>
        <taxon>Batillariidae</taxon>
        <taxon>Batillaria</taxon>
    </lineage>
</organism>
<dbReference type="Proteomes" id="UP001519460">
    <property type="component" value="Unassembled WGS sequence"/>
</dbReference>
<evidence type="ECO:0000313" key="2">
    <source>
        <dbReference type="EMBL" id="KAK7503981.1"/>
    </source>
</evidence>
<protein>
    <submittedName>
        <fullName evidence="2">Uncharacterized protein</fullName>
    </submittedName>
</protein>
<reference evidence="2 3" key="1">
    <citation type="journal article" date="2023" name="Sci. Data">
        <title>Genome assembly of the Korean intertidal mud-creeper Batillaria attramentaria.</title>
        <authorList>
            <person name="Patra A.K."/>
            <person name="Ho P.T."/>
            <person name="Jun S."/>
            <person name="Lee S.J."/>
            <person name="Kim Y."/>
            <person name="Won Y.J."/>
        </authorList>
    </citation>
    <scope>NUCLEOTIDE SEQUENCE [LARGE SCALE GENOMIC DNA]</scope>
    <source>
        <strain evidence="2">Wonlab-2016</strain>
    </source>
</reference>
<feature type="region of interest" description="Disordered" evidence="1">
    <location>
        <begin position="168"/>
        <end position="204"/>
    </location>
</feature>
<evidence type="ECO:0000313" key="3">
    <source>
        <dbReference type="Proteomes" id="UP001519460"/>
    </source>
</evidence>
<proteinExistence type="predicted"/>
<keyword evidence="3" id="KW-1185">Reference proteome</keyword>